<dbReference type="PROSITE" id="PS50222">
    <property type="entry name" value="EF_HAND_2"/>
    <property type="match status" value="1"/>
</dbReference>
<dbReference type="PROSITE" id="PS00018">
    <property type="entry name" value="EF_HAND_1"/>
    <property type="match status" value="1"/>
</dbReference>
<dbReference type="GO" id="GO:0042984">
    <property type="term" value="P:regulation of amyloid precursor protein biosynthetic process"/>
    <property type="evidence" value="ECO:0007669"/>
    <property type="project" value="TreeGrafter"/>
</dbReference>
<accession>A0A8C0DQJ9</accession>
<dbReference type="InterPro" id="IPR007138">
    <property type="entry name" value="ABM_dom"/>
</dbReference>
<dbReference type="SUPFAM" id="SSF54909">
    <property type="entry name" value="Dimeric alpha+beta barrel"/>
    <property type="match status" value="1"/>
</dbReference>
<dbReference type="PANTHER" id="PTHR12178:SF11">
    <property type="entry name" value="N-TERMINAL EF-HAND CALCIUM-BINDING PROTEIN 1"/>
    <property type="match status" value="1"/>
</dbReference>
<dbReference type="InterPro" id="IPR039862">
    <property type="entry name" value="NECAB1/2/3"/>
</dbReference>
<evidence type="ECO:0000256" key="1">
    <source>
        <dbReference type="ARBA" id="ARBA00022723"/>
    </source>
</evidence>
<dbReference type="GO" id="GO:0005509">
    <property type="term" value="F:calcium ion binding"/>
    <property type="evidence" value="ECO:0007669"/>
    <property type="project" value="InterPro"/>
</dbReference>
<dbReference type="Ensembl" id="ENSBMST00010026941.1">
    <property type="protein sequence ID" value="ENSBMSP00010024459.1"/>
    <property type="gene ID" value="ENSBMSG00010017753.1"/>
</dbReference>
<evidence type="ECO:0000259" key="3">
    <source>
        <dbReference type="PROSITE" id="PS50222"/>
    </source>
</evidence>
<dbReference type="Pfam" id="PF03992">
    <property type="entry name" value="ABM"/>
    <property type="match status" value="1"/>
</dbReference>
<name>A0A8C0DQJ9_BALMU</name>
<dbReference type="InterPro" id="IPR002048">
    <property type="entry name" value="EF_hand_dom"/>
</dbReference>
<dbReference type="PANTHER" id="PTHR12178">
    <property type="entry name" value="EF-HAND DOMAIN-CONTAINING PROTEIN"/>
    <property type="match status" value="1"/>
</dbReference>
<sequence>MEDSRETSPSSNNSSEELSSALQLSKGMSIFLDILRRADKNDDGKLSSEEFKAYFADGVLSGEELCELFHTIDTHNTNNLDTEELCEYFSQHLGEYENVLAALEDLNLSILKAMGKTKKDYQEASNLEQFVTRFLLKETLNQLQSLQNSLECAMEITEEQTRQERQGPTKPEVLSIQWPGKRSSRRVQRHNSFSPNSPQFNVYGAGNEALSFFLKLTQLYLHIDLFKKDQKATKIIITECFSYTKQILVKSLNISIQKLSNESRYTIYEFWENSSVWNSHRQMNYSKTFQRSNVDFLETPELTSTMLVPGNYPGFTILLCAFVLPFSV</sequence>
<dbReference type="Gene3D" id="1.10.238.10">
    <property type="entry name" value="EF-hand"/>
    <property type="match status" value="1"/>
</dbReference>
<dbReference type="GO" id="GO:0005929">
    <property type="term" value="C:cilium"/>
    <property type="evidence" value="ECO:0007669"/>
    <property type="project" value="Ensembl"/>
</dbReference>
<dbReference type="FunFam" id="1.10.238.10:FF:000642">
    <property type="entry name" value="Uncharacterized protein"/>
    <property type="match status" value="1"/>
</dbReference>
<dbReference type="InterPro" id="IPR011992">
    <property type="entry name" value="EF-hand-dom_pair"/>
</dbReference>
<reference evidence="4" key="1">
    <citation type="submission" date="2023-09" db="UniProtKB">
        <authorList>
            <consortium name="Ensembl"/>
        </authorList>
    </citation>
    <scope>IDENTIFICATION</scope>
</reference>
<gene>
    <name evidence="4" type="primary">NECAB1</name>
</gene>
<dbReference type="InterPro" id="IPR018247">
    <property type="entry name" value="EF_Hand_1_Ca_BS"/>
</dbReference>
<evidence type="ECO:0000256" key="2">
    <source>
        <dbReference type="ARBA" id="ARBA00022837"/>
    </source>
</evidence>
<dbReference type="SUPFAM" id="SSF47473">
    <property type="entry name" value="EF-hand"/>
    <property type="match status" value="1"/>
</dbReference>
<protein>
    <submittedName>
        <fullName evidence="4">N-terminal EF-hand calcium binding protein 1</fullName>
    </submittedName>
</protein>
<keyword evidence="1" id="KW-0479">Metal-binding</keyword>
<proteinExistence type="predicted"/>
<dbReference type="GO" id="GO:0042802">
    <property type="term" value="F:identical protein binding"/>
    <property type="evidence" value="ECO:0007669"/>
    <property type="project" value="Ensembl"/>
</dbReference>
<organism evidence="4">
    <name type="scientific">Balaenoptera musculus</name>
    <name type="common">Blue whale</name>
    <dbReference type="NCBI Taxonomy" id="9771"/>
    <lineage>
        <taxon>Eukaryota</taxon>
        <taxon>Metazoa</taxon>
        <taxon>Chordata</taxon>
        <taxon>Craniata</taxon>
        <taxon>Vertebrata</taxon>
        <taxon>Euteleostomi</taxon>
        <taxon>Mammalia</taxon>
        <taxon>Eutheria</taxon>
        <taxon>Laurasiatheria</taxon>
        <taxon>Artiodactyla</taxon>
        <taxon>Whippomorpha</taxon>
        <taxon>Cetacea</taxon>
        <taxon>Mysticeti</taxon>
        <taxon>Balaenopteridae</taxon>
        <taxon>Balaenoptera</taxon>
    </lineage>
</organism>
<dbReference type="GO" id="GO:0005829">
    <property type="term" value="C:cytosol"/>
    <property type="evidence" value="ECO:0007669"/>
    <property type="project" value="Ensembl"/>
</dbReference>
<dbReference type="OMA" id="EDSQWMI"/>
<dbReference type="GO" id="GO:0001835">
    <property type="term" value="P:blastocyst hatching"/>
    <property type="evidence" value="ECO:0007669"/>
    <property type="project" value="Ensembl"/>
</dbReference>
<feature type="domain" description="EF-hand" evidence="3">
    <location>
        <begin position="26"/>
        <end position="61"/>
    </location>
</feature>
<evidence type="ECO:0000313" key="4">
    <source>
        <dbReference type="Ensembl" id="ENSBMSP00010024459.1"/>
    </source>
</evidence>
<dbReference type="InterPro" id="IPR011008">
    <property type="entry name" value="Dimeric_a/b-barrel"/>
</dbReference>
<dbReference type="AlphaFoldDB" id="A0A8C0DQJ9"/>
<dbReference type="GO" id="GO:0005654">
    <property type="term" value="C:nucleoplasm"/>
    <property type="evidence" value="ECO:0007669"/>
    <property type="project" value="Ensembl"/>
</dbReference>
<keyword evidence="2" id="KW-0106">Calcium</keyword>
<dbReference type="GeneTree" id="ENSGT00950000183131"/>